<dbReference type="Proteomes" id="UP001158576">
    <property type="component" value="Chromosome 2"/>
</dbReference>
<evidence type="ECO:0000313" key="2">
    <source>
        <dbReference type="EMBL" id="CAG5113400.1"/>
    </source>
</evidence>
<gene>
    <name evidence="2" type="ORF">OKIOD_LOCUS16276</name>
</gene>
<feature type="region of interest" description="Disordered" evidence="1">
    <location>
        <begin position="154"/>
        <end position="194"/>
    </location>
</feature>
<accession>A0ABN7T8R4</accession>
<organism evidence="2 3">
    <name type="scientific">Oikopleura dioica</name>
    <name type="common">Tunicate</name>
    <dbReference type="NCBI Taxonomy" id="34765"/>
    <lineage>
        <taxon>Eukaryota</taxon>
        <taxon>Metazoa</taxon>
        <taxon>Chordata</taxon>
        <taxon>Tunicata</taxon>
        <taxon>Appendicularia</taxon>
        <taxon>Copelata</taxon>
        <taxon>Oikopleuridae</taxon>
        <taxon>Oikopleura</taxon>
    </lineage>
</organism>
<proteinExistence type="predicted"/>
<reference evidence="2 3" key="1">
    <citation type="submission" date="2021-04" db="EMBL/GenBank/DDBJ databases">
        <authorList>
            <person name="Bliznina A."/>
        </authorList>
    </citation>
    <scope>NUCLEOTIDE SEQUENCE [LARGE SCALE GENOMIC DNA]</scope>
</reference>
<name>A0ABN7T8R4_OIKDI</name>
<evidence type="ECO:0000256" key="1">
    <source>
        <dbReference type="SAM" id="MobiDB-lite"/>
    </source>
</evidence>
<sequence length="236" mass="26530">MTKIPHSPNIKKILDRVKFRTSELIKSIETNDCTTVDITEPVSTELLTQVANIQVNEQFGAIFGPVIDEYFAKCTSAKKDKLLKRMNRINAVVTQSCNELNLVCPGFQKASFSSEETSETGLARARPSFSSSWSSINNIPGPVSWQQGVNNIAHNYPNASKNRPYGRPTHTPTNSRPHSSNNWSTNQRPPQSAWIKIPKFSGKFSGRNMEESSGPFVNLYKHRKDGSYNIRRHFEG</sequence>
<keyword evidence="3" id="KW-1185">Reference proteome</keyword>
<protein>
    <submittedName>
        <fullName evidence="2">Oidioi.mRNA.OKI2018_I69.chr2.g7511.t1.cds</fullName>
    </submittedName>
</protein>
<feature type="compositionally biased region" description="Polar residues" evidence="1">
    <location>
        <begin position="170"/>
        <end position="190"/>
    </location>
</feature>
<evidence type="ECO:0000313" key="3">
    <source>
        <dbReference type="Proteomes" id="UP001158576"/>
    </source>
</evidence>
<dbReference type="EMBL" id="OU015567">
    <property type="protein sequence ID" value="CAG5113400.1"/>
    <property type="molecule type" value="Genomic_DNA"/>
</dbReference>